<protein>
    <recommendedName>
        <fullName evidence="5">NADH-quinone oxidoreductase subunit H</fullName>
        <ecNumber evidence="5">7.1.1.-</ecNumber>
    </recommendedName>
    <alternativeName>
        <fullName evidence="5">NADH dehydrogenase I subunit H</fullName>
    </alternativeName>
    <alternativeName>
        <fullName evidence="5">NDH-1 subunit H</fullName>
    </alternativeName>
</protein>
<comment type="subcellular location">
    <subcellularLocation>
        <location evidence="5 6">Cell membrane</location>
        <topology evidence="5 6">Multi-pass membrane protein</topology>
    </subcellularLocation>
    <subcellularLocation>
        <location evidence="1">Membrane</location>
        <topology evidence="1">Multi-pass membrane protein</topology>
    </subcellularLocation>
</comment>
<feature type="transmembrane region" description="Helical" evidence="5">
    <location>
        <begin position="12"/>
        <end position="37"/>
    </location>
</feature>
<reference evidence="7 8" key="1">
    <citation type="submission" date="2019-08" db="EMBL/GenBank/DDBJ databases">
        <title>In-depth cultivation of the pig gut microbiome towards novel bacterial diversity and tailored functional studies.</title>
        <authorList>
            <person name="Wylensek D."/>
            <person name="Hitch T.C.A."/>
            <person name="Clavel T."/>
        </authorList>
    </citation>
    <scope>NUCLEOTIDE SEQUENCE [LARGE SCALE GENOMIC DNA]</scope>
    <source>
        <strain evidence="7 8">WCA-693-APC-5D-A</strain>
    </source>
</reference>
<comment type="subunit">
    <text evidence="5">NDH-1 is composed of 14 different subunits. Subunits NuoA, H, J, K, L, M, N constitute the membrane sector of the complex.</text>
</comment>
<accession>A0A6I2ULF4</accession>
<dbReference type="GO" id="GO:0003954">
    <property type="term" value="F:NADH dehydrogenase activity"/>
    <property type="evidence" value="ECO:0007669"/>
    <property type="project" value="TreeGrafter"/>
</dbReference>
<keyword evidence="5" id="KW-1003">Cell membrane</keyword>
<keyword evidence="5" id="KW-0874">Quinone</keyword>
<dbReference type="GO" id="GO:0009060">
    <property type="term" value="P:aerobic respiration"/>
    <property type="evidence" value="ECO:0007669"/>
    <property type="project" value="TreeGrafter"/>
</dbReference>
<dbReference type="Proteomes" id="UP000433181">
    <property type="component" value="Unassembled WGS sequence"/>
</dbReference>
<feature type="transmembrane region" description="Helical" evidence="5">
    <location>
        <begin position="305"/>
        <end position="327"/>
    </location>
</feature>
<dbReference type="InterPro" id="IPR001694">
    <property type="entry name" value="NADH_UbQ_OxRdtase_su1/FPO"/>
</dbReference>
<dbReference type="HAMAP" id="MF_01350">
    <property type="entry name" value="NDH1_NuoH"/>
    <property type="match status" value="1"/>
</dbReference>
<keyword evidence="5" id="KW-0830">Ubiquinone</keyword>
<feature type="transmembrane region" description="Helical" evidence="5">
    <location>
        <begin position="156"/>
        <end position="177"/>
    </location>
</feature>
<feature type="transmembrane region" description="Helical" evidence="5">
    <location>
        <begin position="273"/>
        <end position="293"/>
    </location>
</feature>
<dbReference type="GeneID" id="96779943"/>
<feature type="transmembrane region" description="Helical" evidence="5">
    <location>
        <begin position="110"/>
        <end position="135"/>
    </location>
</feature>
<proteinExistence type="inferred from homology"/>
<keyword evidence="2 5" id="KW-0812">Transmembrane</keyword>
<organism evidence="7 8">
    <name type="scientific">Anaerovibrio slackiae</name>
    <dbReference type="NCBI Taxonomy" id="2652309"/>
    <lineage>
        <taxon>Bacteria</taxon>
        <taxon>Bacillati</taxon>
        <taxon>Bacillota</taxon>
        <taxon>Negativicutes</taxon>
        <taxon>Selenomonadales</taxon>
        <taxon>Selenomonadaceae</taxon>
        <taxon>Anaerovibrio</taxon>
    </lineage>
</organism>
<evidence type="ECO:0000256" key="1">
    <source>
        <dbReference type="ARBA" id="ARBA00004141"/>
    </source>
</evidence>
<dbReference type="GO" id="GO:0005886">
    <property type="term" value="C:plasma membrane"/>
    <property type="evidence" value="ECO:0007669"/>
    <property type="project" value="UniProtKB-SubCell"/>
</dbReference>
<evidence type="ECO:0000313" key="8">
    <source>
        <dbReference type="Proteomes" id="UP000433181"/>
    </source>
</evidence>
<keyword evidence="4 5" id="KW-0472">Membrane</keyword>
<dbReference type="PANTHER" id="PTHR11432">
    <property type="entry name" value="NADH DEHYDROGENASE SUBUNIT 1"/>
    <property type="match status" value="1"/>
</dbReference>
<comment type="similarity">
    <text evidence="5 6">Belongs to the complex I subunit 1 family.</text>
</comment>
<dbReference type="GO" id="GO:0016655">
    <property type="term" value="F:oxidoreductase activity, acting on NAD(P)H, quinone or similar compound as acceptor"/>
    <property type="evidence" value="ECO:0007669"/>
    <property type="project" value="UniProtKB-UniRule"/>
</dbReference>
<dbReference type="NCBIfam" id="NF004741">
    <property type="entry name" value="PRK06076.1-2"/>
    <property type="match status" value="1"/>
</dbReference>
<feature type="transmembrane region" description="Helical" evidence="5">
    <location>
        <begin position="189"/>
        <end position="208"/>
    </location>
</feature>
<name>A0A6I2ULF4_9FIRM</name>
<evidence type="ECO:0000313" key="7">
    <source>
        <dbReference type="EMBL" id="MSU09981.1"/>
    </source>
</evidence>
<dbReference type="Pfam" id="PF00146">
    <property type="entry name" value="NADHdh"/>
    <property type="match status" value="1"/>
</dbReference>
<keyword evidence="8" id="KW-1185">Reference proteome</keyword>
<evidence type="ECO:0000256" key="2">
    <source>
        <dbReference type="ARBA" id="ARBA00022692"/>
    </source>
</evidence>
<dbReference type="PANTHER" id="PTHR11432:SF3">
    <property type="entry name" value="NADH-UBIQUINONE OXIDOREDUCTASE CHAIN 1"/>
    <property type="match status" value="1"/>
</dbReference>
<comment type="catalytic activity">
    <reaction evidence="5">
        <text>a quinone + NADH + 5 H(+)(in) = a quinol + NAD(+) + 4 H(+)(out)</text>
        <dbReference type="Rhea" id="RHEA:57888"/>
        <dbReference type="ChEBI" id="CHEBI:15378"/>
        <dbReference type="ChEBI" id="CHEBI:24646"/>
        <dbReference type="ChEBI" id="CHEBI:57540"/>
        <dbReference type="ChEBI" id="CHEBI:57945"/>
        <dbReference type="ChEBI" id="CHEBI:132124"/>
    </reaction>
</comment>
<sequence length="331" mass="37185">MLLPVIGSELIVNLIVTLLCIVILFLLVATSALVFTLGERKVCAWIQVRIGPNRVGPWGLLQSTADMLKLLTKEDIIPQGIDRWLWVLSPILIFIPAAMVYALYPFDDGVIFADVNIGLFLLIAISSQSVLPFLMGGYASNSKYAMLGGMRTVAQMLSYEVPMVISLMGIIMLTGSLKMSAIVEAQREIWFIFLQPIAFFIFLVTALVEGNRPPFNMVEGESEIIAGPFTEYTGMRWALFFLAEFANLLSMGILTATLFLGGWQGPDFLPTQLWFWIKAFLMVLVYQWIGWTFPRTRMDTILSFGWKVLLPLALVNLLLTGFGIYIFKWLL</sequence>
<keyword evidence="5 6" id="KW-0520">NAD</keyword>
<evidence type="ECO:0000256" key="5">
    <source>
        <dbReference type="HAMAP-Rule" id="MF_01350"/>
    </source>
</evidence>
<dbReference type="RefSeq" id="WP_154408151.1">
    <property type="nucleotide sequence ID" value="NZ_VUNR01000044.1"/>
</dbReference>
<dbReference type="AlphaFoldDB" id="A0A6I2ULF4"/>
<feature type="transmembrane region" description="Helical" evidence="5">
    <location>
        <begin position="84"/>
        <end position="104"/>
    </location>
</feature>
<keyword evidence="3 5" id="KW-1133">Transmembrane helix</keyword>
<dbReference type="EMBL" id="VUNR01000044">
    <property type="protein sequence ID" value="MSU09981.1"/>
    <property type="molecule type" value="Genomic_DNA"/>
</dbReference>
<keyword evidence="7" id="KW-0560">Oxidoreductase</keyword>
<comment type="function">
    <text evidence="5">NDH-1 shuttles electrons from NADH, via FMN and iron-sulfur (Fe-S) centers, to quinones in the respiratory chain. The immediate electron acceptor for the enzyme in this species is believed to be ubiquinone. Couples the redox reaction to proton translocation (for every two electrons transferred, four hydrogen ions are translocated across the cytoplasmic membrane), and thus conserves the redox energy in a proton gradient. This subunit may bind ubiquinone.</text>
</comment>
<evidence type="ECO:0000256" key="4">
    <source>
        <dbReference type="ARBA" id="ARBA00023136"/>
    </source>
</evidence>
<keyword evidence="5" id="KW-1278">Translocase</keyword>
<dbReference type="EC" id="7.1.1.-" evidence="5"/>
<gene>
    <name evidence="5 7" type="primary">nuoH</name>
    <name evidence="7" type="ORF">FYJ84_13495</name>
</gene>
<comment type="caution">
    <text evidence="7">The sequence shown here is derived from an EMBL/GenBank/DDBJ whole genome shotgun (WGS) entry which is preliminary data.</text>
</comment>
<dbReference type="GO" id="GO:0048038">
    <property type="term" value="F:quinone binding"/>
    <property type="evidence" value="ECO:0007669"/>
    <property type="project" value="UniProtKB-KW"/>
</dbReference>
<evidence type="ECO:0000256" key="6">
    <source>
        <dbReference type="RuleBase" id="RU000471"/>
    </source>
</evidence>
<evidence type="ECO:0000256" key="3">
    <source>
        <dbReference type="ARBA" id="ARBA00022989"/>
    </source>
</evidence>
<feature type="transmembrane region" description="Helical" evidence="5">
    <location>
        <begin position="237"/>
        <end position="261"/>
    </location>
</feature>